<dbReference type="RefSeq" id="WP_163285315.1">
    <property type="nucleotide sequence ID" value="NZ_JAAGVY010000017.1"/>
</dbReference>
<dbReference type="AlphaFoldDB" id="A0A7K3WQI9"/>
<gene>
    <name evidence="3" type="ORF">G3O08_10475</name>
</gene>
<feature type="signal peptide" evidence="2">
    <location>
        <begin position="1"/>
        <end position="22"/>
    </location>
</feature>
<dbReference type="EMBL" id="JAAGVY010000017">
    <property type="protein sequence ID" value="NEN23923.1"/>
    <property type="molecule type" value="Genomic_DNA"/>
</dbReference>
<proteinExistence type="predicted"/>
<keyword evidence="2" id="KW-0732">Signal</keyword>
<feature type="region of interest" description="Disordered" evidence="1">
    <location>
        <begin position="29"/>
        <end position="48"/>
    </location>
</feature>
<dbReference type="PROSITE" id="PS51257">
    <property type="entry name" value="PROKAR_LIPOPROTEIN"/>
    <property type="match status" value="1"/>
</dbReference>
<reference evidence="3 4" key="1">
    <citation type="submission" date="2020-02" db="EMBL/GenBank/DDBJ databases">
        <title>Out from the shadows clarifying the taxonomy of the family Cryomorphaceae and related taxa by utilizing the GTDB taxonomic framework.</title>
        <authorList>
            <person name="Bowman J.P."/>
        </authorList>
    </citation>
    <scope>NUCLEOTIDE SEQUENCE [LARGE SCALE GENOMIC DNA]</scope>
    <source>
        <strain evidence="3 4">QSSC 1-22</strain>
    </source>
</reference>
<feature type="compositionally biased region" description="Low complexity" evidence="1">
    <location>
        <begin position="29"/>
        <end position="40"/>
    </location>
</feature>
<accession>A0A7K3WQI9</accession>
<evidence type="ECO:0000313" key="3">
    <source>
        <dbReference type="EMBL" id="NEN23923.1"/>
    </source>
</evidence>
<evidence type="ECO:0008006" key="5">
    <source>
        <dbReference type="Google" id="ProtNLM"/>
    </source>
</evidence>
<evidence type="ECO:0000256" key="2">
    <source>
        <dbReference type="SAM" id="SignalP"/>
    </source>
</evidence>
<comment type="caution">
    <text evidence="3">The sequence shown here is derived from an EMBL/GenBank/DDBJ whole genome shotgun (WGS) entry which is preliminary data.</text>
</comment>
<sequence>MAKSKYASLIYLATAIFFLSFASCKTPAETETGSTEAASTETEETDTGDIVKTEESGISQLYLMVRLVKPKGSDVPGVIGVERSISEKQGNPLPVQGSNAGKQAFKCALIGTDGSTISTTTQNASYEYGAGKNEAILKFILPVAQEIKEAQVSYQTKAGDWEVLLVEEMKEE</sequence>
<evidence type="ECO:0000256" key="1">
    <source>
        <dbReference type="SAM" id="MobiDB-lite"/>
    </source>
</evidence>
<protein>
    <recommendedName>
        <fullName evidence="5">DUF4352 domain-containing protein</fullName>
    </recommendedName>
</protein>
<organism evidence="3 4">
    <name type="scientific">Cryomorpha ignava</name>
    <dbReference type="NCBI Taxonomy" id="101383"/>
    <lineage>
        <taxon>Bacteria</taxon>
        <taxon>Pseudomonadati</taxon>
        <taxon>Bacteroidota</taxon>
        <taxon>Flavobacteriia</taxon>
        <taxon>Flavobacteriales</taxon>
        <taxon>Cryomorphaceae</taxon>
        <taxon>Cryomorpha</taxon>
    </lineage>
</organism>
<dbReference type="Proteomes" id="UP000486602">
    <property type="component" value="Unassembled WGS sequence"/>
</dbReference>
<keyword evidence="4" id="KW-1185">Reference proteome</keyword>
<evidence type="ECO:0000313" key="4">
    <source>
        <dbReference type="Proteomes" id="UP000486602"/>
    </source>
</evidence>
<feature type="chain" id="PRO_5029629567" description="DUF4352 domain-containing protein" evidence="2">
    <location>
        <begin position="23"/>
        <end position="172"/>
    </location>
</feature>
<name>A0A7K3WQI9_9FLAO</name>